<protein>
    <submittedName>
        <fullName evidence="1">Uncharacterized protein</fullName>
    </submittedName>
</protein>
<dbReference type="Proteomes" id="UP000292580">
    <property type="component" value="Unassembled WGS sequence"/>
</dbReference>
<keyword evidence="2" id="KW-1185">Reference proteome</keyword>
<accession>A0A483CNH8</accession>
<gene>
    <name evidence="1" type="ORF">CUJ86_09095</name>
</gene>
<dbReference type="AlphaFoldDB" id="A0A483CNH8"/>
<dbReference type="EMBL" id="PGCL01000003">
    <property type="protein sequence ID" value="TAJ44172.1"/>
    <property type="molecule type" value="Genomic_DNA"/>
</dbReference>
<comment type="caution">
    <text evidence="1">The sequence shown here is derived from an EMBL/GenBank/DDBJ whole genome shotgun (WGS) entry which is preliminary data.</text>
</comment>
<name>A0A483CNH8_9EURY</name>
<dbReference type="Gene3D" id="3.30.40.220">
    <property type="match status" value="1"/>
</dbReference>
<sequence length="178" mass="20897">MTLTQLMDQHQDMYIAARLMERSYSSIAHRYKKLKNPEIFDYERDRAKKYYNNLDLDGLLNVRLKTMNQHIQQPSLIKKNANVLELGVGDLKEIWEKQRGKCFYSGVEMSTDPRDPRCLSVDRINPDEGYTKNNVALCCSIINSCKREHKARDFINMCISVARHFENINPDNHLSERL</sequence>
<organism evidence="1 2">
    <name type="scientific">Methanofollis fontis</name>
    <dbReference type="NCBI Taxonomy" id="2052832"/>
    <lineage>
        <taxon>Archaea</taxon>
        <taxon>Methanobacteriati</taxon>
        <taxon>Methanobacteriota</taxon>
        <taxon>Stenosarchaea group</taxon>
        <taxon>Methanomicrobia</taxon>
        <taxon>Methanomicrobiales</taxon>
        <taxon>Methanomicrobiaceae</taxon>
        <taxon>Methanofollis</taxon>
    </lineage>
</organism>
<evidence type="ECO:0000313" key="1">
    <source>
        <dbReference type="EMBL" id="TAJ44172.1"/>
    </source>
</evidence>
<proteinExistence type="predicted"/>
<evidence type="ECO:0000313" key="2">
    <source>
        <dbReference type="Proteomes" id="UP000292580"/>
    </source>
</evidence>
<reference evidence="1 2" key="1">
    <citation type="submission" date="2017-11" db="EMBL/GenBank/DDBJ databases">
        <title>Isolation and Characterization of Methanofollis Species from Methane Seep Offshore SW Taiwan.</title>
        <authorList>
            <person name="Teng N.-H."/>
            <person name="Lai M.-C."/>
            <person name="Chen S.-C."/>
        </authorList>
    </citation>
    <scope>NUCLEOTIDE SEQUENCE [LARGE SCALE GENOMIC DNA]</scope>
    <source>
        <strain evidence="1 2">FWC-SCC2</strain>
    </source>
</reference>